<dbReference type="InterPro" id="IPR037056">
    <property type="entry name" value="RNase_H1_N_sf"/>
</dbReference>
<dbReference type="InterPro" id="IPR009027">
    <property type="entry name" value="Ribosomal_bL9/RNase_H1_N"/>
</dbReference>
<feature type="domain" description="RNase H type-1" evidence="1">
    <location>
        <begin position="71"/>
        <end position="210"/>
    </location>
</feature>
<organism evidence="2 3">
    <name type="scientific">Clostridium aquiflavi</name>
    <dbReference type="NCBI Taxonomy" id="3073603"/>
    <lineage>
        <taxon>Bacteria</taxon>
        <taxon>Bacillati</taxon>
        <taxon>Bacillota</taxon>
        <taxon>Clostridia</taxon>
        <taxon>Eubacteriales</taxon>
        <taxon>Clostridiaceae</taxon>
        <taxon>Clostridium</taxon>
    </lineage>
</organism>
<dbReference type="InterPro" id="IPR002156">
    <property type="entry name" value="RNaseH_domain"/>
</dbReference>
<accession>A0ABU1EJ31</accession>
<reference evidence="2 3" key="1">
    <citation type="submission" date="2023-09" db="EMBL/GenBank/DDBJ databases">
        <authorList>
            <person name="Zhai L."/>
        </authorList>
    </citation>
    <scope>NUCLEOTIDE SEQUENCE [LARGE SCALE GENOMIC DNA]</scope>
    <source>
        <strain evidence="2 3">5 N-1</strain>
    </source>
</reference>
<gene>
    <name evidence="2" type="ORF">RGC78_13110</name>
</gene>
<dbReference type="InterPro" id="IPR036397">
    <property type="entry name" value="RNaseH_sf"/>
</dbReference>
<dbReference type="Proteomes" id="UP001256646">
    <property type="component" value="Unassembled WGS sequence"/>
</dbReference>
<dbReference type="Gene3D" id="3.30.420.10">
    <property type="entry name" value="Ribonuclease H-like superfamily/Ribonuclease H"/>
    <property type="match status" value="1"/>
</dbReference>
<evidence type="ECO:0000313" key="3">
    <source>
        <dbReference type="Proteomes" id="UP001256646"/>
    </source>
</evidence>
<dbReference type="SUPFAM" id="SSF53098">
    <property type="entry name" value="Ribonuclease H-like"/>
    <property type="match status" value="1"/>
</dbReference>
<dbReference type="SUPFAM" id="SSF55658">
    <property type="entry name" value="L9 N-domain-like"/>
    <property type="match status" value="1"/>
</dbReference>
<dbReference type="PROSITE" id="PS50879">
    <property type="entry name" value="RNASE_H_1"/>
    <property type="match status" value="1"/>
</dbReference>
<evidence type="ECO:0000313" key="2">
    <source>
        <dbReference type="EMBL" id="MDR5588409.1"/>
    </source>
</evidence>
<sequence>MGKKVYAIKEGFDFKNNKKIEDKIVDTWAECLSYVKGVKNAKYKSFTDISEAKQFLNNKNNLISKLDGKYPEDCLHIYVDGSYNIGTSQYSYGVVAVKDNVVEYIDSGIGESNHTNNIRQIAGELKGAIKGVEYALSCGEKKVVIFHDYAGICYHATGAWERKEASSKEYYKRMQELMNSGIEVIFVKVDSHTGDFFNELADEKCKEALDIKSDKVVEKWIKNNVVKVINKELKLSIEALISNYFDNVVVINDKNSIDNYKSEIINRNEVNVIEDKFENMIDEYKIDKVKGKKLISKLLSKQKEEMILYLLENKCKFIK</sequence>
<dbReference type="CDD" id="cd09277">
    <property type="entry name" value="RNase_HI_bacteria_like"/>
    <property type="match status" value="1"/>
</dbReference>
<dbReference type="EMBL" id="JAVJAN010000037">
    <property type="protein sequence ID" value="MDR5588409.1"/>
    <property type="molecule type" value="Genomic_DNA"/>
</dbReference>
<dbReference type="RefSeq" id="WP_309556776.1">
    <property type="nucleotide sequence ID" value="NZ_JAVJAN010000037.1"/>
</dbReference>
<dbReference type="Gene3D" id="3.40.970.10">
    <property type="entry name" value="Ribonuclease H1, N-terminal domain"/>
    <property type="match status" value="1"/>
</dbReference>
<name>A0ABU1EJ31_9CLOT</name>
<protein>
    <submittedName>
        <fullName evidence="2">Ribonuclease H family protein</fullName>
    </submittedName>
</protein>
<evidence type="ECO:0000259" key="1">
    <source>
        <dbReference type="PROSITE" id="PS50879"/>
    </source>
</evidence>
<dbReference type="InterPro" id="IPR012337">
    <property type="entry name" value="RNaseH-like_sf"/>
</dbReference>
<keyword evidence="3" id="KW-1185">Reference proteome</keyword>
<dbReference type="Pfam" id="PF00075">
    <property type="entry name" value="RNase_H"/>
    <property type="match status" value="1"/>
</dbReference>
<proteinExistence type="predicted"/>
<comment type="caution">
    <text evidence="2">The sequence shown here is derived from an EMBL/GenBank/DDBJ whole genome shotgun (WGS) entry which is preliminary data.</text>
</comment>
<dbReference type="InterPro" id="IPR011320">
    <property type="entry name" value="RNase_H1_N"/>
</dbReference>
<dbReference type="Pfam" id="PF01693">
    <property type="entry name" value="Cauli_VI"/>
    <property type="match status" value="1"/>
</dbReference>